<dbReference type="PROSITE" id="PS50006">
    <property type="entry name" value="FHA_DOMAIN"/>
    <property type="match status" value="1"/>
</dbReference>
<comment type="subcellular location">
    <subcellularLocation>
        <location evidence="1">Preautophagosomal structure membrane</location>
        <topology evidence="1">Peripheral membrane protein</topology>
    </subcellularLocation>
</comment>
<dbReference type="GeneID" id="39575251"/>
<evidence type="ECO:0000256" key="1">
    <source>
        <dbReference type="ARBA" id="ARBA00004623"/>
    </source>
</evidence>
<feature type="region of interest" description="Disordered" evidence="10">
    <location>
        <begin position="1"/>
        <end position="28"/>
    </location>
</feature>
<evidence type="ECO:0000313" key="14">
    <source>
        <dbReference type="Proteomes" id="UP000272025"/>
    </source>
</evidence>
<proteinExistence type="inferred from homology"/>
<dbReference type="InterPro" id="IPR017441">
    <property type="entry name" value="Protein_kinase_ATP_BS"/>
</dbReference>
<dbReference type="PANTHER" id="PTHR24348">
    <property type="entry name" value="SERINE/THREONINE-PROTEIN KINASE UNC-51-RELATED"/>
    <property type="match status" value="1"/>
</dbReference>
<dbReference type="InterPro" id="IPR000719">
    <property type="entry name" value="Prot_kinase_dom"/>
</dbReference>
<evidence type="ECO:0000256" key="8">
    <source>
        <dbReference type="PROSITE-ProRule" id="PRU10141"/>
    </source>
</evidence>
<evidence type="ECO:0000256" key="10">
    <source>
        <dbReference type="SAM" id="MobiDB-lite"/>
    </source>
</evidence>
<reference evidence="13 14" key="1">
    <citation type="journal article" date="2018" name="Mol. Ecol.">
        <title>The obligate alkalophilic soda-lake fungus Sodiomyces alkalinus has shifted to a protein diet.</title>
        <authorList>
            <person name="Grum-Grzhimaylo A.A."/>
            <person name="Falkoski D.L."/>
            <person name="van den Heuvel J."/>
            <person name="Valero-Jimenez C.A."/>
            <person name="Min B."/>
            <person name="Choi I.G."/>
            <person name="Lipzen A."/>
            <person name="Daum C.G."/>
            <person name="Aanen D.K."/>
            <person name="Tsang A."/>
            <person name="Henrissat B."/>
            <person name="Bilanenko E.N."/>
            <person name="de Vries R.P."/>
            <person name="van Kan J.A.L."/>
            <person name="Grigoriev I.V."/>
            <person name="Debets A.J.M."/>
        </authorList>
    </citation>
    <scope>NUCLEOTIDE SEQUENCE [LARGE SCALE GENOMIC DNA]</scope>
    <source>
        <strain evidence="13 14">F11</strain>
    </source>
</reference>
<dbReference type="InterPro" id="IPR000253">
    <property type="entry name" value="FHA_dom"/>
</dbReference>
<feature type="coiled-coil region" evidence="9">
    <location>
        <begin position="1141"/>
        <end position="1168"/>
    </location>
</feature>
<keyword evidence="5 8" id="KW-0067">ATP-binding</keyword>
<feature type="region of interest" description="Disordered" evidence="10">
    <location>
        <begin position="759"/>
        <end position="782"/>
    </location>
</feature>
<feature type="domain" description="FHA" evidence="11">
    <location>
        <begin position="111"/>
        <end position="164"/>
    </location>
</feature>
<dbReference type="STRING" id="1314773.A0A3N2PZ85"/>
<dbReference type="FunFam" id="3.30.200.20:FF:000470">
    <property type="entry name" value="Serine/threonine-protein kinase RAD53"/>
    <property type="match status" value="1"/>
</dbReference>
<evidence type="ECO:0000256" key="4">
    <source>
        <dbReference type="ARBA" id="ARBA00022741"/>
    </source>
</evidence>
<dbReference type="AlphaFoldDB" id="A0A3N2PZ85"/>
<evidence type="ECO:0000256" key="3">
    <source>
        <dbReference type="ARBA" id="ARBA00022448"/>
    </source>
</evidence>
<keyword evidence="9" id="KW-0175">Coiled coil</keyword>
<evidence type="ECO:0000259" key="12">
    <source>
        <dbReference type="PROSITE" id="PS50011"/>
    </source>
</evidence>
<keyword evidence="4 8" id="KW-0547">Nucleotide-binding</keyword>
<accession>A0A3N2PZ85</accession>
<feature type="region of interest" description="Disordered" evidence="10">
    <location>
        <begin position="667"/>
        <end position="708"/>
    </location>
</feature>
<dbReference type="SUPFAM" id="SSF56112">
    <property type="entry name" value="Protein kinase-like (PK-like)"/>
    <property type="match status" value="1"/>
</dbReference>
<feature type="binding site" evidence="8">
    <location>
        <position position="313"/>
    </location>
    <ligand>
        <name>ATP</name>
        <dbReference type="ChEBI" id="CHEBI:30616"/>
    </ligand>
</feature>
<dbReference type="PROSITE" id="PS00108">
    <property type="entry name" value="PROTEIN_KINASE_ST"/>
    <property type="match status" value="1"/>
</dbReference>
<feature type="compositionally biased region" description="Low complexity" evidence="10">
    <location>
        <begin position="1204"/>
        <end position="1226"/>
    </location>
</feature>
<dbReference type="GO" id="GO:0005524">
    <property type="term" value="F:ATP binding"/>
    <property type="evidence" value="ECO:0007669"/>
    <property type="project" value="UniProtKB-UniRule"/>
</dbReference>
<feature type="compositionally biased region" description="Polar residues" evidence="10">
    <location>
        <begin position="688"/>
        <end position="700"/>
    </location>
</feature>
<dbReference type="RefSeq" id="XP_028467649.1">
    <property type="nucleotide sequence ID" value="XM_028606773.1"/>
</dbReference>
<name>A0A3N2PZ85_SODAK</name>
<dbReference type="GO" id="GO:0010506">
    <property type="term" value="P:regulation of autophagy"/>
    <property type="evidence" value="ECO:0007669"/>
    <property type="project" value="InterPro"/>
</dbReference>
<feature type="region of interest" description="Disordered" evidence="10">
    <location>
        <begin position="1204"/>
        <end position="1232"/>
    </location>
</feature>
<dbReference type="PROSITE" id="PS50011">
    <property type="entry name" value="PROTEIN_KINASE_DOM"/>
    <property type="match status" value="1"/>
</dbReference>
<dbReference type="Pfam" id="PF00069">
    <property type="entry name" value="Pkinase"/>
    <property type="match status" value="1"/>
</dbReference>
<dbReference type="Pfam" id="PF00498">
    <property type="entry name" value="FHA"/>
    <property type="match status" value="1"/>
</dbReference>
<dbReference type="SMART" id="SM00220">
    <property type="entry name" value="S_TKc"/>
    <property type="match status" value="1"/>
</dbReference>
<dbReference type="EMBL" id="ML119053">
    <property type="protein sequence ID" value="ROT39843.1"/>
    <property type="molecule type" value="Genomic_DNA"/>
</dbReference>
<dbReference type="Gene3D" id="1.10.510.10">
    <property type="entry name" value="Transferase(Phosphotransferase) domain 1"/>
    <property type="match status" value="1"/>
</dbReference>
<dbReference type="GO" id="GO:0006914">
    <property type="term" value="P:autophagy"/>
    <property type="evidence" value="ECO:0007669"/>
    <property type="project" value="UniProtKB-KW"/>
</dbReference>
<dbReference type="SUPFAM" id="SSF49879">
    <property type="entry name" value="SMAD/FHA domain"/>
    <property type="match status" value="1"/>
</dbReference>
<evidence type="ECO:0000256" key="6">
    <source>
        <dbReference type="ARBA" id="ARBA00023006"/>
    </source>
</evidence>
<evidence type="ECO:0000259" key="11">
    <source>
        <dbReference type="PROSITE" id="PS50006"/>
    </source>
</evidence>
<evidence type="ECO:0000256" key="2">
    <source>
        <dbReference type="ARBA" id="ARBA00005575"/>
    </source>
</evidence>
<feature type="domain" description="Protein kinase" evidence="12">
    <location>
        <begin position="284"/>
        <end position="569"/>
    </location>
</feature>
<organism evidence="13 14">
    <name type="scientific">Sodiomyces alkalinus (strain CBS 110278 / VKM F-3762 / F11)</name>
    <name type="common">Alkaliphilic filamentous fungus</name>
    <dbReference type="NCBI Taxonomy" id="1314773"/>
    <lineage>
        <taxon>Eukaryota</taxon>
        <taxon>Fungi</taxon>
        <taxon>Dikarya</taxon>
        <taxon>Ascomycota</taxon>
        <taxon>Pezizomycotina</taxon>
        <taxon>Sordariomycetes</taxon>
        <taxon>Hypocreomycetidae</taxon>
        <taxon>Glomerellales</taxon>
        <taxon>Plectosphaerellaceae</taxon>
        <taxon>Sodiomyces</taxon>
    </lineage>
</organism>
<dbReference type="PANTHER" id="PTHR24348:SF68">
    <property type="entry name" value="SERINE_THREONINE-PROTEIN KINASE ATG1C"/>
    <property type="match status" value="1"/>
</dbReference>
<gene>
    <name evidence="13" type="ORF">SODALDRAFT_139146</name>
</gene>
<dbReference type="OrthoDB" id="504170at2759"/>
<feature type="region of interest" description="Disordered" evidence="10">
    <location>
        <begin position="561"/>
        <end position="586"/>
    </location>
</feature>
<keyword evidence="3" id="KW-0813">Transport</keyword>
<keyword evidence="14" id="KW-1185">Reference proteome</keyword>
<dbReference type="PROSITE" id="PS00107">
    <property type="entry name" value="PROTEIN_KINASE_ATP"/>
    <property type="match status" value="1"/>
</dbReference>
<evidence type="ECO:0000256" key="9">
    <source>
        <dbReference type="SAM" id="Coils"/>
    </source>
</evidence>
<feature type="region of interest" description="Disordered" evidence="10">
    <location>
        <begin position="929"/>
        <end position="952"/>
    </location>
</feature>
<dbReference type="Proteomes" id="UP000272025">
    <property type="component" value="Unassembled WGS sequence"/>
</dbReference>
<dbReference type="GO" id="GO:0004674">
    <property type="term" value="F:protein serine/threonine kinase activity"/>
    <property type="evidence" value="ECO:0007669"/>
    <property type="project" value="InterPro"/>
</dbReference>
<dbReference type="GO" id="GO:0034045">
    <property type="term" value="C:phagophore assembly site membrane"/>
    <property type="evidence" value="ECO:0007669"/>
    <property type="project" value="UniProtKB-SubCell"/>
</dbReference>
<sequence length="1232" mass="138291">MEADGGDPTQPTQNVLDPRRIGQQNSGFSDEDISDILCLLYPYSPFARQEVHRIAQDDKSHIVGTDEAAAIEPNYEEEDQADRFRVAPANTGEYAVILRLSADVKDPLLGFQFGRNHGRCDFCFRNDPMKRLSNVHFRIYVNEYGVVMLEDQSTNGTIVDSHLLRGKNPNDKADVRRTLTHGSRIKILMHAEARDLEFLVRIPKREGSYDRAYIHNLEDYFDRLKELREERANRTLVPGTGGHPDLFAAPKTRAPARPRIPLPSGTTHENVDRFPKEWRGSDRYNRVGQIGKGAFAVVHKVTSKFDGNPYAAKELEKRRFMKDGVLDQKVENEMKIMQRVNHPNVVRYIEHFDWENRLLIIIMEYVPGGDLGKLVVDRGPLPEPLVQQMTSQLLSAIGYLHENNITHRDVKPDNILIQSVNPFEVKLTDFGLSKIVDNESTFLQTFCGTLLYCAPEVYSEYTEYDDHGFRQPRNRQRRPPQGQRYDHAVDIWSLGGVLFYSLTTRPPYPVKNGISYSELLHQIMTTQLNTVPLIQKNVSHEAVHFLCSMLQRRPEERATISDLQHHPWQGGGPRPDDERSLDEVTDDELEVGASQLSLQEGQGRHFVDPSPAREVLDEVLDDLLEEFSDKENSGQHDTFGRPGKGPRLFGELNVSAMGSSGVIPADRLNLPLSGPRRRAEDSMETEIQDSVGSGDSSARGNGSAGGVQLSMSAAHGQSMDQLQSLVENVRSQSLGAAESAVQDDLRVKSPTASQSVLNGSYYTASKRKPGYDTSDEFEERRQKEKPVFKRLRSEGNMETLADQALEECILLASMPLVKRLESGRLIDGPQDKTFFWVGRELATWHLEYPEMTELQRQVFEQAAEARKESFTPGKSPLWDLAMKYFPPTPLSQQMEDTEPPSGPATAGVMPRAALHRETRNLADLVDSSMVLPPTAPVPQAEEEEDSLPDTLPPTQRIVPILAEEGAHRALAVLESAPDSVIPGIAVPITDALMSWGRSPENTAIYTPRSETKVPKFAIKVLLWKDGYDPSRRSSSKTVQPWEQEGDSTGYSFYVSTKATMGIHVNGFHLRSSKPPTSSPEWVQLHNGDEIVVWGGMGDPQKTKLIFRCFWGGSAQARPACRASPPRPVSSSVARRIEEAFVKTEKRMRAEAERNRKMEEAQRDLIRRQARVHYERERTRVFEERILDAREHLAAVKATMTATTTMTAASRRGSPASAPPTGTTTTTRLNLGT</sequence>
<dbReference type="InterPro" id="IPR008271">
    <property type="entry name" value="Ser/Thr_kinase_AS"/>
</dbReference>
<dbReference type="InterPro" id="IPR011009">
    <property type="entry name" value="Kinase-like_dom_sf"/>
</dbReference>
<dbReference type="Gene3D" id="2.60.200.20">
    <property type="match status" value="1"/>
</dbReference>
<keyword evidence="6" id="KW-0072">Autophagy</keyword>
<protein>
    <recommendedName>
        <fullName evidence="7">Autophagy-related protein 1</fullName>
    </recommendedName>
</protein>
<comment type="similarity">
    <text evidence="2">Belongs to the protein kinase superfamily. CAMK Ser/Thr protein kinase family. CHEK2 subfamily.</text>
</comment>
<evidence type="ECO:0000313" key="13">
    <source>
        <dbReference type="EMBL" id="ROT39843.1"/>
    </source>
</evidence>
<evidence type="ECO:0000256" key="7">
    <source>
        <dbReference type="ARBA" id="ARBA00030237"/>
    </source>
</evidence>
<dbReference type="InterPro" id="IPR008984">
    <property type="entry name" value="SMAD_FHA_dom_sf"/>
</dbReference>
<dbReference type="InterPro" id="IPR045269">
    <property type="entry name" value="Atg1-like"/>
</dbReference>
<evidence type="ECO:0000256" key="5">
    <source>
        <dbReference type="ARBA" id="ARBA00022840"/>
    </source>
</evidence>